<dbReference type="AlphaFoldDB" id="A0AAE3QHV8"/>
<dbReference type="PANTHER" id="PTHR46796:SF13">
    <property type="entry name" value="HTH-TYPE TRANSCRIPTIONAL ACTIVATOR RHAS"/>
    <property type="match status" value="1"/>
</dbReference>
<evidence type="ECO:0000256" key="2">
    <source>
        <dbReference type="ARBA" id="ARBA00023125"/>
    </source>
</evidence>
<evidence type="ECO:0000256" key="3">
    <source>
        <dbReference type="ARBA" id="ARBA00023163"/>
    </source>
</evidence>
<dbReference type="Pfam" id="PF20240">
    <property type="entry name" value="DUF6597"/>
    <property type="match status" value="1"/>
</dbReference>
<comment type="caution">
    <text evidence="5">The sequence shown here is derived from an EMBL/GenBank/DDBJ whole genome shotgun (WGS) entry which is preliminary data.</text>
</comment>
<organism evidence="5 6">
    <name type="scientific">Xanthocytophaga flava</name>
    <dbReference type="NCBI Taxonomy" id="3048013"/>
    <lineage>
        <taxon>Bacteria</taxon>
        <taxon>Pseudomonadati</taxon>
        <taxon>Bacteroidota</taxon>
        <taxon>Cytophagia</taxon>
        <taxon>Cytophagales</taxon>
        <taxon>Rhodocytophagaceae</taxon>
        <taxon>Xanthocytophaga</taxon>
    </lineage>
</organism>
<dbReference type="GO" id="GO:0043565">
    <property type="term" value="F:sequence-specific DNA binding"/>
    <property type="evidence" value="ECO:0007669"/>
    <property type="project" value="InterPro"/>
</dbReference>
<evidence type="ECO:0000313" key="6">
    <source>
        <dbReference type="Proteomes" id="UP001241110"/>
    </source>
</evidence>
<dbReference type="PANTHER" id="PTHR46796">
    <property type="entry name" value="HTH-TYPE TRANSCRIPTIONAL ACTIVATOR RHAS-RELATED"/>
    <property type="match status" value="1"/>
</dbReference>
<dbReference type="EMBL" id="JASJOS010000001">
    <property type="protein sequence ID" value="MDJ1479130.1"/>
    <property type="molecule type" value="Genomic_DNA"/>
</dbReference>
<evidence type="ECO:0000313" key="5">
    <source>
        <dbReference type="EMBL" id="MDJ1479130.1"/>
    </source>
</evidence>
<name>A0AAE3QHV8_9BACT</name>
<keyword evidence="1" id="KW-0805">Transcription regulation</keyword>
<gene>
    <name evidence="5" type="ORF">QNI16_01465</name>
</gene>
<dbReference type="SMART" id="SM00342">
    <property type="entry name" value="HTH_ARAC"/>
    <property type="match status" value="1"/>
</dbReference>
<dbReference type="InterPro" id="IPR046532">
    <property type="entry name" value="DUF6597"/>
</dbReference>
<dbReference type="Proteomes" id="UP001241110">
    <property type="component" value="Unassembled WGS sequence"/>
</dbReference>
<evidence type="ECO:0000256" key="1">
    <source>
        <dbReference type="ARBA" id="ARBA00023015"/>
    </source>
</evidence>
<dbReference type="InterPro" id="IPR009057">
    <property type="entry name" value="Homeodomain-like_sf"/>
</dbReference>
<reference evidence="5" key="1">
    <citation type="submission" date="2023-05" db="EMBL/GenBank/DDBJ databases">
        <authorList>
            <person name="Zhang X."/>
        </authorList>
    </citation>
    <scope>NUCLEOTIDE SEQUENCE</scope>
    <source>
        <strain evidence="5">YF14B1</strain>
    </source>
</reference>
<dbReference type="GO" id="GO:0003700">
    <property type="term" value="F:DNA-binding transcription factor activity"/>
    <property type="evidence" value="ECO:0007669"/>
    <property type="project" value="InterPro"/>
</dbReference>
<dbReference type="SUPFAM" id="SSF46689">
    <property type="entry name" value="Homeodomain-like"/>
    <property type="match status" value="1"/>
</dbReference>
<proteinExistence type="predicted"/>
<keyword evidence="3" id="KW-0804">Transcription</keyword>
<dbReference type="PROSITE" id="PS01124">
    <property type="entry name" value="HTH_ARAC_FAMILY_2"/>
    <property type="match status" value="1"/>
</dbReference>
<evidence type="ECO:0000259" key="4">
    <source>
        <dbReference type="PROSITE" id="PS01124"/>
    </source>
</evidence>
<keyword evidence="2" id="KW-0238">DNA-binding</keyword>
<accession>A0AAE3QHV8</accession>
<protein>
    <submittedName>
        <fullName evidence="5">Helix-turn-helix domain-containing protein</fullName>
    </submittedName>
</protein>
<sequence length="271" mass="31068">MRYIEYTPCEALKPFIKTYYLFETDGEGLYEDTAFATGCMEVMFNMSTNKWQSLSDNQFVDHAPIELWGQVIQPLSFRTTGKSSMLGARFHAHTSSFLLEEGISLFNDHIFNLEDIMGNPVNHLHERLLNTPTLRERLLLLDQFFLNRLAKREKVSDKLQLLSAASSQIQQREGMLDVADLATRYGISSRYLHKLFVQHVGVSPKLYQKIHRFQQSLMLLHKGADSLTTIAYQAGYSDQSHFIRDFKSFTHKLPSEFSTLSATAILVSPCK</sequence>
<feature type="domain" description="HTH araC/xylS-type" evidence="4">
    <location>
        <begin position="159"/>
        <end position="260"/>
    </location>
</feature>
<dbReference type="RefSeq" id="WP_313975064.1">
    <property type="nucleotide sequence ID" value="NZ_JASJOS010000001.1"/>
</dbReference>
<dbReference type="InterPro" id="IPR018060">
    <property type="entry name" value="HTH_AraC"/>
</dbReference>
<dbReference type="Gene3D" id="1.10.10.60">
    <property type="entry name" value="Homeodomain-like"/>
    <property type="match status" value="1"/>
</dbReference>
<dbReference type="InterPro" id="IPR050204">
    <property type="entry name" value="AraC_XylS_family_regulators"/>
</dbReference>
<dbReference type="Pfam" id="PF12833">
    <property type="entry name" value="HTH_18"/>
    <property type="match status" value="1"/>
</dbReference>